<organism evidence="2 3">
    <name type="scientific">Cryptotermes secundus</name>
    <dbReference type="NCBI Taxonomy" id="105785"/>
    <lineage>
        <taxon>Eukaryota</taxon>
        <taxon>Metazoa</taxon>
        <taxon>Ecdysozoa</taxon>
        <taxon>Arthropoda</taxon>
        <taxon>Hexapoda</taxon>
        <taxon>Insecta</taxon>
        <taxon>Pterygota</taxon>
        <taxon>Neoptera</taxon>
        <taxon>Polyneoptera</taxon>
        <taxon>Dictyoptera</taxon>
        <taxon>Blattodea</taxon>
        <taxon>Blattoidea</taxon>
        <taxon>Termitoidae</taxon>
        <taxon>Kalotermitidae</taxon>
        <taxon>Cryptotermitinae</taxon>
        <taxon>Cryptotermes</taxon>
    </lineage>
</organism>
<feature type="region of interest" description="Disordered" evidence="1">
    <location>
        <begin position="103"/>
        <end position="125"/>
    </location>
</feature>
<name>A0A2J7R4Y1_9NEOP</name>
<evidence type="ECO:0000256" key="1">
    <source>
        <dbReference type="SAM" id="MobiDB-lite"/>
    </source>
</evidence>
<keyword evidence="3" id="KW-1185">Reference proteome</keyword>
<protein>
    <recommendedName>
        <fullName evidence="4">DDE-1 domain-containing protein</fullName>
    </recommendedName>
</protein>
<feature type="compositionally biased region" description="Acidic residues" evidence="1">
    <location>
        <begin position="110"/>
        <end position="121"/>
    </location>
</feature>
<evidence type="ECO:0008006" key="4">
    <source>
        <dbReference type="Google" id="ProtNLM"/>
    </source>
</evidence>
<sequence length="182" mass="20765">MCFWKSSSMLDAMYEISTAWDTVKPSVLKNSWKKLMPFITNEDDEIHGFTGFIENEIAIELTKLANQVHGGEEVNKENIKEWFDCDSCEPSFEMLSSDKIVSSVGLQPEEREESENEEEVDSAASKKISHGAALNHLESLLDCLEGEEKSLLSDKLILHRLRTDIHKKENATKKQTTILHFF</sequence>
<gene>
    <name evidence="2" type="ORF">B7P43_G08580</name>
</gene>
<dbReference type="AlphaFoldDB" id="A0A2J7R4Y1"/>
<dbReference type="Proteomes" id="UP000235965">
    <property type="component" value="Unassembled WGS sequence"/>
</dbReference>
<accession>A0A2J7R4Y1</accession>
<reference evidence="2 3" key="1">
    <citation type="submission" date="2017-12" db="EMBL/GenBank/DDBJ databases">
        <title>Hemimetabolous genomes reveal molecular basis of termite eusociality.</title>
        <authorList>
            <person name="Harrison M.C."/>
            <person name="Jongepier E."/>
            <person name="Robertson H.M."/>
            <person name="Arning N."/>
            <person name="Bitard-Feildel T."/>
            <person name="Chao H."/>
            <person name="Childers C.P."/>
            <person name="Dinh H."/>
            <person name="Doddapaneni H."/>
            <person name="Dugan S."/>
            <person name="Gowin J."/>
            <person name="Greiner C."/>
            <person name="Han Y."/>
            <person name="Hu H."/>
            <person name="Hughes D.S.T."/>
            <person name="Huylmans A.-K."/>
            <person name="Kemena C."/>
            <person name="Kremer L.P.M."/>
            <person name="Lee S.L."/>
            <person name="Lopez-Ezquerra A."/>
            <person name="Mallet L."/>
            <person name="Monroy-Kuhn J.M."/>
            <person name="Moser A."/>
            <person name="Murali S.C."/>
            <person name="Muzny D.M."/>
            <person name="Otani S."/>
            <person name="Piulachs M.-D."/>
            <person name="Poelchau M."/>
            <person name="Qu J."/>
            <person name="Schaub F."/>
            <person name="Wada-Katsumata A."/>
            <person name="Worley K.C."/>
            <person name="Xie Q."/>
            <person name="Ylla G."/>
            <person name="Poulsen M."/>
            <person name="Gibbs R.A."/>
            <person name="Schal C."/>
            <person name="Richards S."/>
            <person name="Belles X."/>
            <person name="Korb J."/>
            <person name="Bornberg-Bauer E."/>
        </authorList>
    </citation>
    <scope>NUCLEOTIDE SEQUENCE [LARGE SCALE GENOMIC DNA]</scope>
    <source>
        <tissue evidence="2">Whole body</tissue>
    </source>
</reference>
<proteinExistence type="predicted"/>
<evidence type="ECO:0000313" key="3">
    <source>
        <dbReference type="Proteomes" id="UP000235965"/>
    </source>
</evidence>
<comment type="caution">
    <text evidence="2">The sequence shown here is derived from an EMBL/GenBank/DDBJ whole genome shotgun (WGS) entry which is preliminary data.</text>
</comment>
<evidence type="ECO:0000313" key="2">
    <source>
        <dbReference type="EMBL" id="PNF35893.1"/>
    </source>
</evidence>
<dbReference type="EMBL" id="NEVH01007399">
    <property type="protein sequence ID" value="PNF35893.1"/>
    <property type="molecule type" value="Genomic_DNA"/>
</dbReference>